<evidence type="ECO:0000256" key="1">
    <source>
        <dbReference type="PROSITE-ProRule" id="PRU00502"/>
    </source>
</evidence>
<dbReference type="EMBL" id="JACEIK010001699">
    <property type="protein sequence ID" value="MCD7471569.1"/>
    <property type="molecule type" value="Genomic_DNA"/>
</dbReference>
<keyword evidence="4" id="KW-1185">Reference proteome</keyword>
<dbReference type="SMART" id="SM00290">
    <property type="entry name" value="ZnF_UBP"/>
    <property type="match status" value="1"/>
</dbReference>
<dbReference type="InterPro" id="IPR013083">
    <property type="entry name" value="Znf_RING/FYVE/PHD"/>
</dbReference>
<evidence type="ECO:0000313" key="3">
    <source>
        <dbReference type="EMBL" id="MCD7471569.1"/>
    </source>
</evidence>
<protein>
    <submittedName>
        <fullName evidence="3">Ubiquitin-specific protease ubp14</fullName>
    </submittedName>
</protein>
<dbReference type="SUPFAM" id="SSF57850">
    <property type="entry name" value="RING/U-box"/>
    <property type="match status" value="1"/>
</dbReference>
<keyword evidence="1" id="KW-0862">Zinc</keyword>
<keyword evidence="3" id="KW-0645">Protease</keyword>
<keyword evidence="1" id="KW-0479">Metal-binding</keyword>
<reference evidence="3 4" key="1">
    <citation type="journal article" date="2021" name="BMC Genomics">
        <title>Datura genome reveals duplications of psychoactive alkaloid biosynthetic genes and high mutation rate following tissue culture.</title>
        <authorList>
            <person name="Rajewski A."/>
            <person name="Carter-House D."/>
            <person name="Stajich J."/>
            <person name="Litt A."/>
        </authorList>
    </citation>
    <scope>NUCLEOTIDE SEQUENCE [LARGE SCALE GENOMIC DNA]</scope>
    <source>
        <strain evidence="3">AR-01</strain>
    </source>
</reference>
<keyword evidence="3" id="KW-0378">Hydrolase</keyword>
<dbReference type="Pfam" id="PF02148">
    <property type="entry name" value="zf-UBP"/>
    <property type="match status" value="1"/>
</dbReference>
<dbReference type="InterPro" id="IPR001607">
    <property type="entry name" value="Znf_UBP"/>
</dbReference>
<evidence type="ECO:0000259" key="2">
    <source>
        <dbReference type="PROSITE" id="PS50271"/>
    </source>
</evidence>
<dbReference type="InterPro" id="IPR041432">
    <property type="entry name" value="UBP13_Znf-UBP_var"/>
</dbReference>
<organism evidence="3 4">
    <name type="scientific">Datura stramonium</name>
    <name type="common">Jimsonweed</name>
    <name type="synonym">Common thornapple</name>
    <dbReference type="NCBI Taxonomy" id="4076"/>
    <lineage>
        <taxon>Eukaryota</taxon>
        <taxon>Viridiplantae</taxon>
        <taxon>Streptophyta</taxon>
        <taxon>Embryophyta</taxon>
        <taxon>Tracheophyta</taxon>
        <taxon>Spermatophyta</taxon>
        <taxon>Magnoliopsida</taxon>
        <taxon>eudicotyledons</taxon>
        <taxon>Gunneridae</taxon>
        <taxon>Pentapetalae</taxon>
        <taxon>asterids</taxon>
        <taxon>lamiids</taxon>
        <taxon>Solanales</taxon>
        <taxon>Solanaceae</taxon>
        <taxon>Solanoideae</taxon>
        <taxon>Datureae</taxon>
        <taxon>Datura</taxon>
    </lineage>
</organism>
<accession>A0ABS8TJ94</accession>
<evidence type="ECO:0000313" key="4">
    <source>
        <dbReference type="Proteomes" id="UP000823775"/>
    </source>
</evidence>
<dbReference type="PROSITE" id="PS50271">
    <property type="entry name" value="ZF_UBP"/>
    <property type="match status" value="1"/>
</dbReference>
<dbReference type="Pfam" id="PF17807">
    <property type="entry name" value="zf-UBP_var"/>
    <property type="match status" value="1"/>
</dbReference>
<dbReference type="GO" id="GO:0006508">
    <property type="term" value="P:proteolysis"/>
    <property type="evidence" value="ECO:0007669"/>
    <property type="project" value="UniProtKB-KW"/>
</dbReference>
<dbReference type="GO" id="GO:0008233">
    <property type="term" value="F:peptidase activity"/>
    <property type="evidence" value="ECO:0007669"/>
    <property type="project" value="UniProtKB-KW"/>
</dbReference>
<name>A0ABS8TJ94_DATST</name>
<gene>
    <name evidence="3" type="primary">UBP14_2</name>
    <name evidence="3" type="ORF">HAX54_012067</name>
</gene>
<keyword evidence="1" id="KW-0863">Zinc-finger</keyword>
<comment type="caution">
    <text evidence="3">The sequence shown here is derived from an EMBL/GenBank/DDBJ whole genome shotgun (WGS) entry which is preliminary data.</text>
</comment>
<dbReference type="Gene3D" id="3.30.40.10">
    <property type="entry name" value="Zinc/RING finger domain, C3HC4 (zinc finger)"/>
    <property type="match status" value="2"/>
</dbReference>
<sequence>MSAAFLSILRNPRAGCLLIRNTFLAFGRDYVGWNYEKTGNPVYLHIKQSKKTDAEDRPSKKPTLLAIGLDGGFDNSEPQYEVRLAVDAILLAEGAERKEQLASWTADKKLVSKYAKDLQQLDNGVAVPPVGWKCAKCDKTDNLWLNLTDGTTSHVVGKWDGTGGNDHAVNHYRETGYPICCKAWDRNQADLEGQLIYNSDVFSYPEDESVVDPLLAQHLAHFGIDFSSLQKLLLGRYNAGYVLNAAPFCSRTKLASWLASGKYSAPVLEKDDTANAASSQKQEGIRPRMFKSVIAASHPEFSTMRQQAVNKKELADFQNLKAERAAGGKELSATKLFYQECH</sequence>
<feature type="domain" description="UBP-type" evidence="2">
    <location>
        <begin position="110"/>
        <end position="226"/>
    </location>
</feature>
<dbReference type="Proteomes" id="UP000823775">
    <property type="component" value="Unassembled WGS sequence"/>
</dbReference>
<proteinExistence type="predicted"/>